<protein>
    <recommendedName>
        <fullName evidence="4">Type I restriction modification DNA specificity domain-containing protein</fullName>
    </recommendedName>
</protein>
<gene>
    <name evidence="5" type="ORF">AWC19_12480</name>
</gene>
<evidence type="ECO:0000256" key="3">
    <source>
        <dbReference type="ARBA" id="ARBA00023125"/>
    </source>
</evidence>
<sequence>MSFKLTIGRVATLGVPAAHNEAIISIYPRSGMDQRFLAYFLSQYNYAELQDRQIKGNTLNKSKIDRIPVPVPPEAEQRAVADVLDNLRRAIDLQERALNKLAQIKVAAMQQVFARGLRGDAQVETEIGPIPESWKIGPLGDLALFQRGFDITKSAQAEDGTVPVVSSGGVKSFHDVAAVSGPGVVIGRKGSIGSVHYVDSDYWPHDTTLWCKDFRGNLPKFVFYRLQLVDMKRLDSGAANPALNRNFLHAEVISWPDVDEQQEIVRVLEAIDCNIELHRRKRRVLDQLFESLLHKLMTGEVLVDDLDLSALPSIDGNAA</sequence>
<proteinExistence type="inferred from homology"/>
<dbReference type="InterPro" id="IPR000055">
    <property type="entry name" value="Restrct_endonuc_typeI_TRD"/>
</dbReference>
<dbReference type="InterPro" id="IPR044946">
    <property type="entry name" value="Restrct_endonuc_typeI_TRD_sf"/>
</dbReference>
<dbReference type="GO" id="GO:0009307">
    <property type="term" value="P:DNA restriction-modification system"/>
    <property type="evidence" value="ECO:0007669"/>
    <property type="project" value="UniProtKB-KW"/>
</dbReference>
<accession>A0A1X1ZHX4</accession>
<keyword evidence="2" id="KW-0680">Restriction system</keyword>
<dbReference type="SUPFAM" id="SSF116734">
    <property type="entry name" value="DNA methylase specificity domain"/>
    <property type="match status" value="2"/>
</dbReference>
<comment type="similarity">
    <text evidence="1">Belongs to the type-I restriction system S methylase family.</text>
</comment>
<evidence type="ECO:0000313" key="5">
    <source>
        <dbReference type="EMBL" id="ORW22983.1"/>
    </source>
</evidence>
<dbReference type="PANTHER" id="PTHR30408">
    <property type="entry name" value="TYPE-1 RESTRICTION ENZYME ECOKI SPECIFICITY PROTEIN"/>
    <property type="match status" value="1"/>
</dbReference>
<dbReference type="Gene3D" id="1.10.287.1120">
    <property type="entry name" value="Bipartite methylase S protein"/>
    <property type="match status" value="1"/>
</dbReference>
<dbReference type="CDD" id="cd17267">
    <property type="entry name" value="RMtype1_S_EcoAO83I-TRD1-CR1_like"/>
    <property type="match status" value="1"/>
</dbReference>
<feature type="domain" description="Type I restriction modification DNA specificity" evidence="4">
    <location>
        <begin position="5"/>
        <end position="101"/>
    </location>
</feature>
<evidence type="ECO:0000256" key="1">
    <source>
        <dbReference type="ARBA" id="ARBA00010923"/>
    </source>
</evidence>
<evidence type="ECO:0000256" key="2">
    <source>
        <dbReference type="ARBA" id="ARBA00022747"/>
    </source>
</evidence>
<comment type="caution">
    <text evidence="5">The sequence shown here is derived from an EMBL/GenBank/DDBJ whole genome shotgun (WGS) entry which is preliminary data.</text>
</comment>
<name>A0A1X1ZHX4_9MYCO</name>
<dbReference type="AlphaFoldDB" id="A0A1X1ZHX4"/>
<reference evidence="5 6" key="1">
    <citation type="submission" date="2016-01" db="EMBL/GenBank/DDBJ databases">
        <title>The new phylogeny of the genus Mycobacterium.</title>
        <authorList>
            <person name="Tarcisio F."/>
            <person name="Conor M."/>
            <person name="Antonella G."/>
            <person name="Elisabetta G."/>
            <person name="Giulia F.S."/>
            <person name="Sara T."/>
            <person name="Anna F."/>
            <person name="Clotilde B."/>
            <person name="Roberto B."/>
            <person name="Veronica D.S."/>
            <person name="Fabio R."/>
            <person name="Monica P."/>
            <person name="Olivier J."/>
            <person name="Enrico T."/>
            <person name="Nicola S."/>
        </authorList>
    </citation>
    <scope>NUCLEOTIDE SEQUENCE [LARGE SCALE GENOMIC DNA]</scope>
    <source>
        <strain evidence="5 6">DSM 44572</strain>
    </source>
</reference>
<organism evidence="5 6">
    <name type="scientific">Mycobacterium palustre</name>
    <dbReference type="NCBI Taxonomy" id="153971"/>
    <lineage>
        <taxon>Bacteria</taxon>
        <taxon>Bacillati</taxon>
        <taxon>Actinomycetota</taxon>
        <taxon>Actinomycetes</taxon>
        <taxon>Mycobacteriales</taxon>
        <taxon>Mycobacteriaceae</taxon>
        <taxon>Mycobacterium</taxon>
        <taxon>Mycobacterium simiae complex</taxon>
    </lineage>
</organism>
<evidence type="ECO:0000313" key="6">
    <source>
        <dbReference type="Proteomes" id="UP000193529"/>
    </source>
</evidence>
<dbReference type="STRING" id="153971.AWC19_12480"/>
<dbReference type="InterPro" id="IPR052021">
    <property type="entry name" value="Type-I_RS_S_subunit"/>
</dbReference>
<evidence type="ECO:0000259" key="4">
    <source>
        <dbReference type="Pfam" id="PF01420"/>
    </source>
</evidence>
<dbReference type="Pfam" id="PF01420">
    <property type="entry name" value="Methylase_S"/>
    <property type="match status" value="2"/>
</dbReference>
<dbReference type="Gene3D" id="3.90.220.20">
    <property type="entry name" value="DNA methylase specificity domains"/>
    <property type="match status" value="2"/>
</dbReference>
<keyword evidence="6" id="KW-1185">Reference proteome</keyword>
<dbReference type="EMBL" id="LQPJ01000111">
    <property type="protein sequence ID" value="ORW22983.1"/>
    <property type="molecule type" value="Genomic_DNA"/>
</dbReference>
<feature type="domain" description="Type I restriction modification DNA specificity" evidence="4">
    <location>
        <begin position="131"/>
        <end position="284"/>
    </location>
</feature>
<keyword evidence="3" id="KW-0238">DNA-binding</keyword>
<dbReference type="Proteomes" id="UP000193529">
    <property type="component" value="Unassembled WGS sequence"/>
</dbReference>
<dbReference type="GO" id="GO:0003677">
    <property type="term" value="F:DNA binding"/>
    <property type="evidence" value="ECO:0007669"/>
    <property type="project" value="UniProtKB-KW"/>
</dbReference>
<dbReference type="PANTHER" id="PTHR30408:SF12">
    <property type="entry name" value="TYPE I RESTRICTION ENZYME MJAVIII SPECIFICITY SUBUNIT"/>
    <property type="match status" value="1"/>
</dbReference>